<dbReference type="InterPro" id="IPR045851">
    <property type="entry name" value="AMP-bd_C_sf"/>
</dbReference>
<dbReference type="PROSITE" id="PS00455">
    <property type="entry name" value="AMP_BINDING"/>
    <property type="match status" value="1"/>
</dbReference>
<dbReference type="Gene3D" id="3.30.300.30">
    <property type="match status" value="1"/>
</dbReference>
<dbReference type="GO" id="GO:0016874">
    <property type="term" value="F:ligase activity"/>
    <property type="evidence" value="ECO:0007669"/>
    <property type="project" value="UniProtKB-KW"/>
</dbReference>
<dbReference type="Pfam" id="PF13193">
    <property type="entry name" value="AMP-binding_C"/>
    <property type="match status" value="1"/>
</dbReference>
<reference evidence="4 5" key="1">
    <citation type="submission" date="2017-05" db="EMBL/GenBank/DDBJ databases">
        <authorList>
            <person name="Varghese N."/>
            <person name="Submissions S."/>
        </authorList>
    </citation>
    <scope>NUCLEOTIDE SEQUENCE [LARGE SCALE GENOMIC DNA]</scope>
    <source>
        <strain evidence="4 5">DSM 15949</strain>
    </source>
</reference>
<dbReference type="PANTHER" id="PTHR43352">
    <property type="entry name" value="ACETYL-COA SYNTHETASE"/>
    <property type="match status" value="1"/>
</dbReference>
<dbReference type="Pfam" id="PF00501">
    <property type="entry name" value="AMP-binding"/>
    <property type="match status" value="1"/>
</dbReference>
<dbReference type="PANTHER" id="PTHR43352:SF1">
    <property type="entry name" value="ANTHRANILATE--COA LIGASE"/>
    <property type="match status" value="1"/>
</dbReference>
<feature type="domain" description="AMP-binding enzyme C-terminal" evidence="3">
    <location>
        <begin position="425"/>
        <end position="500"/>
    </location>
</feature>
<dbReference type="InterPro" id="IPR020845">
    <property type="entry name" value="AMP-binding_CS"/>
</dbReference>
<gene>
    <name evidence="4" type="ORF">SAMN06265374_3237</name>
</gene>
<keyword evidence="5" id="KW-1185">Reference proteome</keyword>
<dbReference type="SUPFAM" id="SSF56801">
    <property type="entry name" value="Acetyl-CoA synthetase-like"/>
    <property type="match status" value="1"/>
</dbReference>
<feature type="domain" description="AMP-dependent synthetase/ligase" evidence="2">
    <location>
        <begin position="28"/>
        <end position="375"/>
    </location>
</feature>
<evidence type="ECO:0000313" key="4">
    <source>
        <dbReference type="EMBL" id="SMP30303.1"/>
    </source>
</evidence>
<evidence type="ECO:0000256" key="1">
    <source>
        <dbReference type="ARBA" id="ARBA00022598"/>
    </source>
</evidence>
<evidence type="ECO:0000259" key="3">
    <source>
        <dbReference type="Pfam" id="PF13193"/>
    </source>
</evidence>
<organism evidence="4 5">
    <name type="scientific">Roseibium denhamense</name>
    <dbReference type="NCBI Taxonomy" id="76305"/>
    <lineage>
        <taxon>Bacteria</taxon>
        <taxon>Pseudomonadati</taxon>
        <taxon>Pseudomonadota</taxon>
        <taxon>Alphaproteobacteria</taxon>
        <taxon>Hyphomicrobiales</taxon>
        <taxon>Stappiaceae</taxon>
        <taxon>Roseibium</taxon>
    </lineage>
</organism>
<dbReference type="InterPro" id="IPR000873">
    <property type="entry name" value="AMP-dep_synth/lig_dom"/>
</dbReference>
<evidence type="ECO:0000259" key="2">
    <source>
        <dbReference type="Pfam" id="PF00501"/>
    </source>
</evidence>
<dbReference type="Proteomes" id="UP001157914">
    <property type="component" value="Unassembled WGS sequence"/>
</dbReference>
<dbReference type="Gene3D" id="3.40.50.12780">
    <property type="entry name" value="N-terminal domain of ligase-like"/>
    <property type="match status" value="1"/>
</dbReference>
<evidence type="ECO:0000313" key="5">
    <source>
        <dbReference type="Proteomes" id="UP001157914"/>
    </source>
</evidence>
<accession>A0ABY1PEG7</accession>
<protein>
    <submittedName>
        <fullName evidence="4">Acyl-coenzyme A synthetase/AMP-(Fatty) acid ligase</fullName>
    </submittedName>
</protein>
<dbReference type="InterPro" id="IPR042099">
    <property type="entry name" value="ANL_N_sf"/>
</dbReference>
<proteinExistence type="predicted"/>
<comment type="caution">
    <text evidence="4">The sequence shown here is derived from an EMBL/GenBank/DDBJ whole genome shotgun (WGS) entry which is preliminary data.</text>
</comment>
<sequence length="510" mass="55466">MITEAKYRFRPANPMNLARYCLCNAGAEPGKRALELVGPAGTVLEHWTYQELTDKVLSVAAGLQDLGLLPGDRVLLRIGHSSDFPLCFFGAIAGGFVPVPASSLLTESEVTTICRDSGARLVLHDGQTTLPGETTAVIAGPDQIRELKGSKPGSFADVNENDPAFLIYTSGTSGTPKGVLHAHRAAKARQPMYAGWYGLRAEDRLLHAGAFNWTYTLGAGLMDPWANGATSLVYQGPREPQLWPGILEASNATLFAAVPSLYRRILKYGEIKKTSFPLLRHGLTAGEALAPAIYNAWRETTGRELYEALGMSEISTYISSSPATGVRPGSPGKPQPGRKVCVLNERTESAEEAVRGETGLLAVHKSEPGLMLRYWNREAETKSAFKGDWFLTGDRACWDEDGYIWYEGRADDLLNSFGYRVAPEEVERVLAGHPDVAEVAVAECTLKPGVSVITAFVVPVNAASFNENDLADYAAQVLAEYKRPKAYQCVLELPRTASGKVRRKNLTFQQ</sequence>
<dbReference type="EMBL" id="FXTT01000004">
    <property type="protein sequence ID" value="SMP30303.1"/>
    <property type="molecule type" value="Genomic_DNA"/>
</dbReference>
<name>A0ABY1PEG7_9HYPH</name>
<dbReference type="InterPro" id="IPR025110">
    <property type="entry name" value="AMP-bd_C"/>
</dbReference>
<keyword evidence="1 4" id="KW-0436">Ligase</keyword>